<dbReference type="Proteomes" id="UP001168640">
    <property type="component" value="Unassembled WGS sequence"/>
</dbReference>
<evidence type="ECO:0000313" key="4">
    <source>
        <dbReference type="Proteomes" id="UP001168640"/>
    </source>
</evidence>
<feature type="region of interest" description="Disordered" evidence="1">
    <location>
        <begin position="93"/>
        <end position="129"/>
    </location>
</feature>
<evidence type="ECO:0000313" key="3">
    <source>
        <dbReference type="EMBL" id="MDO3720146.1"/>
    </source>
</evidence>
<feature type="compositionally biased region" description="Low complexity" evidence="1">
    <location>
        <begin position="106"/>
        <end position="129"/>
    </location>
</feature>
<dbReference type="InterPro" id="IPR018968">
    <property type="entry name" value="Phasin"/>
</dbReference>
<dbReference type="RefSeq" id="WP_302908419.1">
    <property type="nucleotide sequence ID" value="NZ_JAUMIS010000001.1"/>
</dbReference>
<organism evidence="3 4">
    <name type="scientific">Marinobacter suaedae</name>
    <dbReference type="NCBI Taxonomy" id="3057675"/>
    <lineage>
        <taxon>Bacteria</taxon>
        <taxon>Pseudomonadati</taxon>
        <taxon>Pseudomonadota</taxon>
        <taxon>Gammaproteobacteria</taxon>
        <taxon>Pseudomonadales</taxon>
        <taxon>Marinobacteraceae</taxon>
        <taxon>Marinobacter</taxon>
    </lineage>
</organism>
<gene>
    <name evidence="3" type="ORF">QVZ43_00325</name>
</gene>
<sequence>MFTDTFKFSAEPVTRLNKLVMDTCENLVDAQIASLRGYMGLLEDQAKSATAIRDFDGVKGFVEEQPQRFSQLVERLTEDFKQLSGVAEGFRKEAGQLFQPDDKPEAGGTPATPAKQATASTKKSAASGH</sequence>
<comment type="caution">
    <text evidence="3">The sequence shown here is derived from an EMBL/GenBank/DDBJ whole genome shotgun (WGS) entry which is preliminary data.</text>
</comment>
<feature type="compositionally biased region" description="Basic and acidic residues" evidence="1">
    <location>
        <begin position="93"/>
        <end position="105"/>
    </location>
</feature>
<feature type="domain" description="Phasin" evidence="2">
    <location>
        <begin position="2"/>
        <end position="99"/>
    </location>
</feature>
<proteinExistence type="predicted"/>
<keyword evidence="4" id="KW-1185">Reference proteome</keyword>
<name>A0ABT8VVY4_9GAMM</name>
<evidence type="ECO:0000256" key="1">
    <source>
        <dbReference type="SAM" id="MobiDB-lite"/>
    </source>
</evidence>
<protein>
    <submittedName>
        <fullName evidence="3">Phasin family protein</fullName>
    </submittedName>
</protein>
<accession>A0ABT8VVY4</accession>
<dbReference type="Pfam" id="PF09361">
    <property type="entry name" value="Phasin_2"/>
    <property type="match status" value="1"/>
</dbReference>
<evidence type="ECO:0000259" key="2">
    <source>
        <dbReference type="Pfam" id="PF09361"/>
    </source>
</evidence>
<reference evidence="3" key="1">
    <citation type="submission" date="2023-07" db="EMBL/GenBank/DDBJ databases">
        <title>Marinobacter sp. chi1 genome sequencing and assembly.</title>
        <authorList>
            <person name="Park S."/>
        </authorList>
    </citation>
    <scope>NUCLEOTIDE SEQUENCE</scope>
    <source>
        <strain evidence="3">Chi1</strain>
    </source>
</reference>
<dbReference type="EMBL" id="JAUMIS010000001">
    <property type="protein sequence ID" value="MDO3720146.1"/>
    <property type="molecule type" value="Genomic_DNA"/>
</dbReference>